<keyword evidence="1" id="KW-0696">RNA-directed RNA polymerase</keyword>
<feature type="domain" description="RDRP core" evidence="3">
    <location>
        <begin position="290"/>
        <end position="424"/>
    </location>
</feature>
<dbReference type="AlphaFoldDB" id="K1V072"/>
<dbReference type="EMBL" id="AMBO01000415">
    <property type="protein sequence ID" value="EKC97304.1"/>
    <property type="molecule type" value="Genomic_DNA"/>
</dbReference>
<comment type="catalytic activity">
    <reaction evidence="1">
        <text>RNA(n) + a ribonucleoside 5'-triphosphate = RNA(n+1) + diphosphate</text>
        <dbReference type="Rhea" id="RHEA:21248"/>
        <dbReference type="Rhea" id="RHEA-COMP:14527"/>
        <dbReference type="Rhea" id="RHEA-COMP:17342"/>
        <dbReference type="ChEBI" id="CHEBI:33019"/>
        <dbReference type="ChEBI" id="CHEBI:61557"/>
        <dbReference type="ChEBI" id="CHEBI:140395"/>
        <dbReference type="EC" id="2.7.7.48"/>
    </reaction>
</comment>
<sequence>MGSTRIRDGALKFMRGFGSPSDKEHSRLLFNFSRRWIYVYAVPLMFSTTPPVFIPLECEIPFEDIATGGVHVVRLAPGKEGGTRVTMTITTRRPARFYCKIKNKAIMRRATERDFVFSLGPKESTPVKEGHAGPIEAVSDEPFYVPASAWLTWQFDLVLSKKDLQTLRDVVLRLGVEGKEEGRDLLAAHAGDRRVRVPVAENAGYADLSRLAGYGFNLRYLLEGLITNGVVIPSEITELAECLKRHCEDDDEKAARVLRSLYNEERVRNIDAVVMADLDENSVVVYHCLVTPTRLVLLPPGVETSTDAIRNHLSFSDRFLRVEFIDEEDGFQVNPTVLEADQMEPAEGTVARVRRAMMNGLNIAGRHYVFLAYGATSARQQSCWFLAEDPAKNLTVESVKRNLGLDLLRDTTVARFVSKMAIILPDILHADQQEKGYCESDAGRTEISAVEDKESMENISEEVYFRQSQVKYRTGSKTMAYGLNIVEFKRAHLSRQAVVIMNHLGVPDAVFESLFILAMREARGLLKRSATAGLLKEDLSLVSQHTHFPVSELYSFGFKTDPMLLDICRATAVRLLSDYRHNARLQVDQSVKLMGIADELNVLSEHEVFCQYDDPDSSDGPNVVLGACAIMRDPVLHPGDIQLVHAVDRPELHHLRNVIVFSVQGQPLSRGNLAGDQYSLIWDPVLIPPEQVEPSSYTPPEPATVPKVADKHLRDVGSERAELTQKLMAIVEQLCDAHLAIADRFGPQSENCKMLADEIKNEPPFVPTDIRVDPEKQIDPRLAKYKLPASYLLHAYKLKHGVKQLMRRHRLTETEVASGIVMRNPHRRMSTEEDTEASVKRTYARLAQEVHSAATKFWLKKKDANKSALETEQIYALAAYQVTYMSAVQQEVEEKLGIKDVLDTLYNESVMLSGIPVEENVPLRAQDSGPQITPALPNVAHPQAK</sequence>
<dbReference type="InterPro" id="IPR007855">
    <property type="entry name" value="RDRP"/>
</dbReference>
<dbReference type="PANTHER" id="PTHR23079">
    <property type="entry name" value="RNA-DEPENDENT RNA POLYMERASE"/>
    <property type="match status" value="1"/>
</dbReference>
<dbReference type="HOGENOM" id="CLU_280458_0_0_1"/>
<dbReference type="GO" id="GO:0003968">
    <property type="term" value="F:RNA-directed RNA polymerase activity"/>
    <property type="evidence" value="ECO:0007669"/>
    <property type="project" value="UniProtKB-KW"/>
</dbReference>
<keyword evidence="1" id="KW-0548">Nucleotidyltransferase</keyword>
<evidence type="ECO:0000259" key="3">
    <source>
        <dbReference type="Pfam" id="PF05183"/>
    </source>
</evidence>
<protein>
    <recommendedName>
        <fullName evidence="1">RNA-dependent RNA polymerase</fullName>
        <ecNumber evidence="1">2.7.7.48</ecNumber>
    </recommendedName>
</protein>
<evidence type="ECO:0000256" key="1">
    <source>
        <dbReference type="RuleBase" id="RU363098"/>
    </source>
</evidence>
<dbReference type="GO" id="GO:0031380">
    <property type="term" value="C:nuclear RNA-directed RNA polymerase complex"/>
    <property type="evidence" value="ECO:0007669"/>
    <property type="project" value="TreeGrafter"/>
</dbReference>
<feature type="domain" description="RDRP core" evidence="3">
    <location>
        <begin position="460"/>
        <end position="761"/>
    </location>
</feature>
<accession>K1V072</accession>
<keyword evidence="5" id="KW-1185">Reference proteome</keyword>
<dbReference type="PANTHER" id="PTHR23079:SF55">
    <property type="entry name" value="RNA-DIRECTED RNA POLYMERASE"/>
    <property type="match status" value="1"/>
</dbReference>
<dbReference type="InterPro" id="IPR057596">
    <property type="entry name" value="RDRP_core"/>
</dbReference>
<dbReference type="OMA" id="NTHMALA"/>
<comment type="similarity">
    <text evidence="1">Belongs to the RdRP family.</text>
</comment>
<gene>
    <name evidence="4" type="ORF">A1Q2_08384</name>
</gene>
<comment type="caution">
    <text evidence="4">The sequence shown here is derived from an EMBL/GenBank/DDBJ whole genome shotgun (WGS) entry which is preliminary data.</text>
</comment>
<name>K1V072_TRIAC</name>
<keyword evidence="1" id="KW-0694">RNA-binding</keyword>
<evidence type="ECO:0000256" key="2">
    <source>
        <dbReference type="SAM" id="MobiDB-lite"/>
    </source>
</evidence>
<evidence type="ECO:0000313" key="4">
    <source>
        <dbReference type="EMBL" id="EKC97304.1"/>
    </source>
</evidence>
<dbReference type="InParanoid" id="K1V072"/>
<evidence type="ECO:0000313" key="5">
    <source>
        <dbReference type="Proteomes" id="UP000006757"/>
    </source>
</evidence>
<dbReference type="Proteomes" id="UP000006757">
    <property type="component" value="Unassembled WGS sequence"/>
</dbReference>
<dbReference type="Pfam" id="PF05183">
    <property type="entry name" value="RdRP"/>
    <property type="match status" value="2"/>
</dbReference>
<proteinExistence type="inferred from homology"/>
<organism evidence="4 5">
    <name type="scientific">Trichosporon asahii var. asahii (strain CBS 8904)</name>
    <name type="common">Yeast</name>
    <dbReference type="NCBI Taxonomy" id="1220162"/>
    <lineage>
        <taxon>Eukaryota</taxon>
        <taxon>Fungi</taxon>
        <taxon>Dikarya</taxon>
        <taxon>Basidiomycota</taxon>
        <taxon>Agaricomycotina</taxon>
        <taxon>Tremellomycetes</taxon>
        <taxon>Trichosporonales</taxon>
        <taxon>Trichosporonaceae</taxon>
        <taxon>Trichosporon</taxon>
    </lineage>
</organism>
<dbReference type="EC" id="2.7.7.48" evidence="1"/>
<reference evidence="4 5" key="1">
    <citation type="journal article" date="2012" name="Eukaryot. Cell">
        <title>Genome sequence of the Trichosporon asahii environmental strain CBS 8904.</title>
        <authorList>
            <person name="Yang R.Y."/>
            <person name="Li H.T."/>
            <person name="Zhu H."/>
            <person name="Zhou G.P."/>
            <person name="Wang M."/>
            <person name="Wang L."/>
        </authorList>
    </citation>
    <scope>NUCLEOTIDE SEQUENCE [LARGE SCALE GENOMIC DNA]</scope>
    <source>
        <strain evidence="4 5">CBS 8904</strain>
    </source>
</reference>
<keyword evidence="1" id="KW-0808">Transferase</keyword>
<dbReference type="STRING" id="1220162.K1V072"/>
<dbReference type="GO" id="GO:0003723">
    <property type="term" value="F:RNA binding"/>
    <property type="evidence" value="ECO:0007669"/>
    <property type="project" value="UniProtKB-KW"/>
</dbReference>
<dbReference type="eggNOG" id="KOG0988">
    <property type="taxonomic scope" value="Eukaryota"/>
</dbReference>
<dbReference type="GO" id="GO:0030422">
    <property type="term" value="P:siRNA processing"/>
    <property type="evidence" value="ECO:0007669"/>
    <property type="project" value="TreeGrafter"/>
</dbReference>
<feature type="region of interest" description="Disordered" evidence="2">
    <location>
        <begin position="925"/>
        <end position="945"/>
    </location>
</feature>